<dbReference type="Proteomes" id="UP000054270">
    <property type="component" value="Unassembled WGS sequence"/>
</dbReference>
<dbReference type="AlphaFoldDB" id="A0A0D2M7R8"/>
<organism evidence="1 2">
    <name type="scientific">Hypholoma sublateritium (strain FD-334 SS-4)</name>
    <dbReference type="NCBI Taxonomy" id="945553"/>
    <lineage>
        <taxon>Eukaryota</taxon>
        <taxon>Fungi</taxon>
        <taxon>Dikarya</taxon>
        <taxon>Basidiomycota</taxon>
        <taxon>Agaricomycotina</taxon>
        <taxon>Agaricomycetes</taxon>
        <taxon>Agaricomycetidae</taxon>
        <taxon>Agaricales</taxon>
        <taxon>Agaricineae</taxon>
        <taxon>Strophariaceae</taxon>
        <taxon>Hypholoma</taxon>
    </lineage>
</organism>
<reference evidence="2" key="1">
    <citation type="submission" date="2014-04" db="EMBL/GenBank/DDBJ databases">
        <title>Evolutionary Origins and Diversification of the Mycorrhizal Mutualists.</title>
        <authorList>
            <consortium name="DOE Joint Genome Institute"/>
            <consortium name="Mycorrhizal Genomics Consortium"/>
            <person name="Kohler A."/>
            <person name="Kuo A."/>
            <person name="Nagy L.G."/>
            <person name="Floudas D."/>
            <person name="Copeland A."/>
            <person name="Barry K.W."/>
            <person name="Cichocki N."/>
            <person name="Veneault-Fourrey C."/>
            <person name="LaButti K."/>
            <person name="Lindquist E.A."/>
            <person name="Lipzen A."/>
            <person name="Lundell T."/>
            <person name="Morin E."/>
            <person name="Murat C."/>
            <person name="Riley R."/>
            <person name="Ohm R."/>
            <person name="Sun H."/>
            <person name="Tunlid A."/>
            <person name="Henrissat B."/>
            <person name="Grigoriev I.V."/>
            <person name="Hibbett D.S."/>
            <person name="Martin F."/>
        </authorList>
    </citation>
    <scope>NUCLEOTIDE SEQUENCE [LARGE SCALE GENOMIC DNA]</scope>
    <source>
        <strain evidence="2">FD-334 SS-4</strain>
    </source>
</reference>
<sequence>DDDLTEQERAIICGTYIMYTRADGAGEQTTKISWFPPPQSWEGSSYDSIEWTPNAEEVFQDVYVNARLGNFQPLSAKRWRDRLRNFKGSRKAFENNKSRASIFL</sequence>
<feature type="non-terminal residue" evidence="1">
    <location>
        <position position="1"/>
    </location>
</feature>
<gene>
    <name evidence="1" type="ORF">HYPSUDRAFT_119959</name>
</gene>
<feature type="non-terminal residue" evidence="1">
    <location>
        <position position="104"/>
    </location>
</feature>
<proteinExistence type="predicted"/>
<name>A0A0D2M7R8_HYPSF</name>
<accession>A0A0D2M7R8</accession>
<dbReference type="OrthoDB" id="3270336at2759"/>
<evidence type="ECO:0000313" key="1">
    <source>
        <dbReference type="EMBL" id="KJA19278.1"/>
    </source>
</evidence>
<dbReference type="STRING" id="945553.A0A0D2M7R8"/>
<protein>
    <submittedName>
        <fullName evidence="1">Uncharacterized protein</fullName>
    </submittedName>
</protein>
<dbReference type="EMBL" id="KN817579">
    <property type="protein sequence ID" value="KJA19278.1"/>
    <property type="molecule type" value="Genomic_DNA"/>
</dbReference>
<evidence type="ECO:0000313" key="2">
    <source>
        <dbReference type="Proteomes" id="UP000054270"/>
    </source>
</evidence>
<keyword evidence="2" id="KW-1185">Reference proteome</keyword>